<sequence>MDTQLVEQLLKKIKALEAVNASLVDEMPKLLRHGTSINSGIDSQPKLGYSSQLPYPNSAKHPTLANPERKRGGGRVHGVTFEDHKTGLDYINGGESSTHDHPNPPKESVNIMNKHCLSILQSMGQALHVFDQKGLVTYWNRAAEHLYGYSESEALGQSIVDLIVEEPDRNVANEIISRDPLGQQWTGQFPVRNKQGRQFQIIVNNTPFYDDNGTYAGVICLSCDSQPFQEMQTPFSTRTNPSSVTMYHGSCEPRKCCVPTASTGLDSQQKPLQVVIASKISNLISRMTRIIQTHYCPYFDQQGSIETASSDPRVDDLKRIPLGELFGGFDVEDESKIAFCKTITSRVKGIFLPCKGNVRNGLVPRTATLGVLSREQGNAVHPEKISDPQDQLVESSKFHGNEDSSSPSPTFDANRRSNVGNRCSIKPHHKFYVEEDSLNYDISWEDLTFGEQVGRGSCATVYQGRWYGSDVAVKVFSEFEFSDELLSSFRREVILMKRLRHPNVLLFMGAVTSPQHLCIVTEFLPRGSLFQLLRRKTPLSWKRRVLMALDIARGMNYLHHCRPPIVHRDLKSSNLLVDKKWTVKVGDFGLSRLKHATYLTTMIGGGTPQWMAPEVIRNEPADEKSDVYSFGVILWELATLKIPWGDLNSMQVIGAVGFRDQQLEIPKDTNPRWASLIDNCLHSDPKRRPTFKELLEKLQVL</sequence>
<protein>
    <recommendedName>
        <fullName evidence="2">non-specific serine/threonine protein kinase</fullName>
        <ecNumber evidence="2">2.7.11.1</ecNumber>
    </recommendedName>
</protein>
<keyword evidence="10" id="KW-0157">Chromophore</keyword>
<dbReference type="GO" id="GO:0004674">
    <property type="term" value="F:protein serine/threonine kinase activity"/>
    <property type="evidence" value="ECO:0007669"/>
    <property type="project" value="UniProtKB-KW"/>
</dbReference>
<dbReference type="PANTHER" id="PTHR44329">
    <property type="entry name" value="SERINE/THREONINE-PROTEIN KINASE TNNI3K-RELATED"/>
    <property type="match status" value="1"/>
</dbReference>
<reference evidence="18" key="1">
    <citation type="submission" date="2022-03" db="EMBL/GenBank/DDBJ databases">
        <title>A functionally conserved STORR gene fusion in Papaver species that diverged 16.8 million years ago.</title>
        <authorList>
            <person name="Catania T."/>
        </authorList>
    </citation>
    <scope>NUCLEOTIDE SEQUENCE</scope>
    <source>
        <strain evidence="18">S-191538</strain>
    </source>
</reference>
<evidence type="ECO:0000256" key="11">
    <source>
        <dbReference type="ARBA" id="ARBA00023136"/>
    </source>
</evidence>
<proteinExistence type="predicted"/>
<evidence type="ECO:0000313" key="19">
    <source>
        <dbReference type="Proteomes" id="UP001177140"/>
    </source>
</evidence>
<evidence type="ECO:0000256" key="1">
    <source>
        <dbReference type="ARBA" id="ARBA00004370"/>
    </source>
</evidence>
<dbReference type="AlphaFoldDB" id="A0AA41SHG1"/>
<dbReference type="InterPro" id="IPR000014">
    <property type="entry name" value="PAS"/>
</dbReference>
<dbReference type="Proteomes" id="UP001177140">
    <property type="component" value="Unassembled WGS sequence"/>
</dbReference>
<dbReference type="InterPro" id="IPR008271">
    <property type="entry name" value="Ser/Thr_kinase_AS"/>
</dbReference>
<keyword evidence="3" id="KW-0723">Serine/threonine-protein kinase</keyword>
<evidence type="ECO:0000256" key="13">
    <source>
        <dbReference type="ARBA" id="ARBA00047899"/>
    </source>
</evidence>
<dbReference type="InterPro" id="IPR011009">
    <property type="entry name" value="Kinase-like_dom_sf"/>
</dbReference>
<dbReference type="Gene3D" id="3.30.450.20">
    <property type="entry name" value="PAS domain"/>
    <property type="match status" value="1"/>
</dbReference>
<evidence type="ECO:0000313" key="18">
    <source>
        <dbReference type="EMBL" id="MCL7034583.1"/>
    </source>
</evidence>
<keyword evidence="6" id="KW-0808">Transferase</keyword>
<accession>A0AA41SHG1</accession>
<evidence type="ECO:0000256" key="5">
    <source>
        <dbReference type="ARBA" id="ARBA00022606"/>
    </source>
</evidence>
<evidence type="ECO:0000256" key="10">
    <source>
        <dbReference type="ARBA" id="ARBA00022991"/>
    </source>
</evidence>
<evidence type="ECO:0000256" key="15">
    <source>
        <dbReference type="SAM" id="MobiDB-lite"/>
    </source>
</evidence>
<dbReference type="PROSITE" id="PS00108">
    <property type="entry name" value="PROTEIN_KINASE_ST"/>
    <property type="match status" value="1"/>
</dbReference>
<dbReference type="CDD" id="cd00130">
    <property type="entry name" value="PAS"/>
    <property type="match status" value="1"/>
</dbReference>
<dbReference type="GO" id="GO:0016020">
    <property type="term" value="C:membrane"/>
    <property type="evidence" value="ECO:0007669"/>
    <property type="project" value="UniProtKB-SubCell"/>
</dbReference>
<comment type="caution">
    <text evidence="18">The sequence shown here is derived from an EMBL/GenBank/DDBJ whole genome shotgun (WGS) entry which is preliminary data.</text>
</comment>
<dbReference type="Pfam" id="PF07714">
    <property type="entry name" value="PK_Tyr_Ser-Thr"/>
    <property type="match status" value="1"/>
</dbReference>
<name>A0AA41SHG1_PAPNU</name>
<dbReference type="GO" id="GO:0006355">
    <property type="term" value="P:regulation of DNA-templated transcription"/>
    <property type="evidence" value="ECO:0007669"/>
    <property type="project" value="InterPro"/>
</dbReference>
<dbReference type="GO" id="GO:0009881">
    <property type="term" value="F:photoreceptor activity"/>
    <property type="evidence" value="ECO:0007669"/>
    <property type="project" value="UniProtKB-KW"/>
</dbReference>
<dbReference type="SUPFAM" id="SSF55785">
    <property type="entry name" value="PYP-like sensor domain (PAS domain)"/>
    <property type="match status" value="1"/>
</dbReference>
<comment type="catalytic activity">
    <reaction evidence="13">
        <text>L-threonyl-[protein] + ATP = O-phospho-L-threonyl-[protein] + ADP + H(+)</text>
        <dbReference type="Rhea" id="RHEA:46608"/>
        <dbReference type="Rhea" id="RHEA-COMP:11060"/>
        <dbReference type="Rhea" id="RHEA-COMP:11605"/>
        <dbReference type="ChEBI" id="CHEBI:15378"/>
        <dbReference type="ChEBI" id="CHEBI:30013"/>
        <dbReference type="ChEBI" id="CHEBI:30616"/>
        <dbReference type="ChEBI" id="CHEBI:61977"/>
        <dbReference type="ChEBI" id="CHEBI:456216"/>
        <dbReference type="EC" id="2.7.11.1"/>
    </reaction>
</comment>
<dbReference type="PROSITE" id="PS50112">
    <property type="entry name" value="PAS"/>
    <property type="match status" value="1"/>
</dbReference>
<dbReference type="Gene3D" id="1.10.510.10">
    <property type="entry name" value="Transferase(Phosphotransferase) domain 1"/>
    <property type="match status" value="1"/>
</dbReference>
<keyword evidence="9" id="KW-0067">ATP-binding</keyword>
<dbReference type="FunFam" id="3.30.200.20:FF:000329">
    <property type="entry name" value="PAS domain-containing protein tyrosine kinase"/>
    <property type="match status" value="1"/>
</dbReference>
<comment type="subcellular location">
    <subcellularLocation>
        <location evidence="1">Membrane</location>
    </subcellularLocation>
</comment>
<dbReference type="InterPro" id="IPR051681">
    <property type="entry name" value="Ser/Thr_Kinases-Pseudokinases"/>
</dbReference>
<dbReference type="PROSITE" id="PS50011">
    <property type="entry name" value="PROTEIN_KINASE_DOM"/>
    <property type="match status" value="1"/>
</dbReference>
<feature type="compositionally biased region" description="Polar residues" evidence="15">
    <location>
        <begin position="403"/>
        <end position="418"/>
    </location>
</feature>
<evidence type="ECO:0000256" key="12">
    <source>
        <dbReference type="ARBA" id="ARBA00023170"/>
    </source>
</evidence>
<evidence type="ECO:0000259" key="17">
    <source>
        <dbReference type="PROSITE" id="PS50112"/>
    </source>
</evidence>
<evidence type="ECO:0000256" key="14">
    <source>
        <dbReference type="ARBA" id="ARBA00048679"/>
    </source>
</evidence>
<evidence type="ECO:0000256" key="4">
    <source>
        <dbReference type="ARBA" id="ARBA00022543"/>
    </source>
</evidence>
<dbReference type="SMART" id="SM00220">
    <property type="entry name" value="S_TKc"/>
    <property type="match status" value="1"/>
</dbReference>
<keyword evidence="8" id="KW-0418">Kinase</keyword>
<keyword evidence="19" id="KW-1185">Reference proteome</keyword>
<feature type="region of interest" description="Disordered" evidence="15">
    <location>
        <begin position="36"/>
        <end position="77"/>
    </location>
</feature>
<feature type="domain" description="Protein kinase" evidence="16">
    <location>
        <begin position="447"/>
        <end position="701"/>
    </location>
</feature>
<evidence type="ECO:0000256" key="3">
    <source>
        <dbReference type="ARBA" id="ARBA00022527"/>
    </source>
</evidence>
<evidence type="ECO:0000256" key="2">
    <source>
        <dbReference type="ARBA" id="ARBA00012513"/>
    </source>
</evidence>
<dbReference type="Gene3D" id="3.30.200.20">
    <property type="entry name" value="Phosphorylase Kinase, domain 1"/>
    <property type="match status" value="1"/>
</dbReference>
<dbReference type="PANTHER" id="PTHR44329:SF47">
    <property type="entry name" value="SERINE_THREONINE-PROTEIN KINASE ROCO5-RELATED"/>
    <property type="match status" value="1"/>
</dbReference>
<gene>
    <name evidence="18" type="ORF">MKW94_002481</name>
</gene>
<keyword evidence="7" id="KW-0547">Nucleotide-binding</keyword>
<dbReference type="PRINTS" id="PR00109">
    <property type="entry name" value="TYRKINASE"/>
</dbReference>
<keyword evidence="4" id="KW-0600">Photoreceptor protein</keyword>
<dbReference type="InterPro" id="IPR000719">
    <property type="entry name" value="Prot_kinase_dom"/>
</dbReference>
<evidence type="ECO:0000256" key="7">
    <source>
        <dbReference type="ARBA" id="ARBA00022741"/>
    </source>
</evidence>
<feature type="domain" description="PAS" evidence="17">
    <location>
        <begin position="119"/>
        <end position="178"/>
    </location>
</feature>
<dbReference type="InterPro" id="IPR013767">
    <property type="entry name" value="PAS_fold"/>
</dbReference>
<evidence type="ECO:0000259" key="16">
    <source>
        <dbReference type="PROSITE" id="PS50011"/>
    </source>
</evidence>
<dbReference type="SUPFAM" id="SSF56112">
    <property type="entry name" value="Protein kinase-like (PK-like)"/>
    <property type="match status" value="1"/>
</dbReference>
<comment type="catalytic activity">
    <reaction evidence="14">
        <text>L-seryl-[protein] + ATP = O-phospho-L-seryl-[protein] + ADP + H(+)</text>
        <dbReference type="Rhea" id="RHEA:17989"/>
        <dbReference type="Rhea" id="RHEA-COMP:9863"/>
        <dbReference type="Rhea" id="RHEA-COMP:11604"/>
        <dbReference type="ChEBI" id="CHEBI:15378"/>
        <dbReference type="ChEBI" id="CHEBI:29999"/>
        <dbReference type="ChEBI" id="CHEBI:30616"/>
        <dbReference type="ChEBI" id="CHEBI:83421"/>
        <dbReference type="ChEBI" id="CHEBI:456216"/>
        <dbReference type="EC" id="2.7.11.1"/>
    </reaction>
</comment>
<evidence type="ECO:0000256" key="6">
    <source>
        <dbReference type="ARBA" id="ARBA00022679"/>
    </source>
</evidence>
<dbReference type="Pfam" id="PF00989">
    <property type="entry name" value="PAS"/>
    <property type="match status" value="1"/>
</dbReference>
<dbReference type="EC" id="2.7.11.1" evidence="2"/>
<dbReference type="EMBL" id="JAJJMA010147223">
    <property type="protein sequence ID" value="MCL7034583.1"/>
    <property type="molecule type" value="Genomic_DNA"/>
</dbReference>
<dbReference type="InterPro" id="IPR001245">
    <property type="entry name" value="Ser-Thr/Tyr_kinase_cat_dom"/>
</dbReference>
<keyword evidence="11" id="KW-0472">Membrane</keyword>
<evidence type="ECO:0000256" key="8">
    <source>
        <dbReference type="ARBA" id="ARBA00022777"/>
    </source>
</evidence>
<dbReference type="NCBIfam" id="TIGR00229">
    <property type="entry name" value="sensory_box"/>
    <property type="match status" value="1"/>
</dbReference>
<dbReference type="GO" id="GO:0005524">
    <property type="term" value="F:ATP binding"/>
    <property type="evidence" value="ECO:0007669"/>
    <property type="project" value="UniProtKB-KW"/>
</dbReference>
<dbReference type="SMART" id="SM00091">
    <property type="entry name" value="PAS"/>
    <property type="match status" value="1"/>
</dbReference>
<evidence type="ECO:0000256" key="9">
    <source>
        <dbReference type="ARBA" id="ARBA00022840"/>
    </source>
</evidence>
<dbReference type="InterPro" id="IPR035965">
    <property type="entry name" value="PAS-like_dom_sf"/>
</dbReference>
<dbReference type="FunFam" id="1.10.510.10:FF:000476">
    <property type="entry name" value="PAS domain-containing protein tyrosine kinase family protein"/>
    <property type="match status" value="1"/>
</dbReference>
<organism evidence="18 19">
    <name type="scientific">Papaver nudicaule</name>
    <name type="common">Iceland poppy</name>
    <dbReference type="NCBI Taxonomy" id="74823"/>
    <lineage>
        <taxon>Eukaryota</taxon>
        <taxon>Viridiplantae</taxon>
        <taxon>Streptophyta</taxon>
        <taxon>Embryophyta</taxon>
        <taxon>Tracheophyta</taxon>
        <taxon>Spermatophyta</taxon>
        <taxon>Magnoliopsida</taxon>
        <taxon>Ranunculales</taxon>
        <taxon>Papaveraceae</taxon>
        <taxon>Papaveroideae</taxon>
        <taxon>Papaver</taxon>
    </lineage>
</organism>
<keyword evidence="12" id="KW-0675">Receptor</keyword>
<dbReference type="CDD" id="cd13999">
    <property type="entry name" value="STKc_MAP3K-like"/>
    <property type="match status" value="1"/>
</dbReference>
<keyword evidence="5" id="KW-0716">Sensory transduction</keyword>
<feature type="region of interest" description="Disordered" evidence="15">
    <location>
        <begin position="396"/>
        <end position="418"/>
    </location>
</feature>